<dbReference type="Proteomes" id="UP000620124">
    <property type="component" value="Unassembled WGS sequence"/>
</dbReference>
<protein>
    <submittedName>
        <fullName evidence="2">F-box domain-containing protein</fullName>
    </submittedName>
</protein>
<evidence type="ECO:0000259" key="1">
    <source>
        <dbReference type="Pfam" id="PF12937"/>
    </source>
</evidence>
<accession>A0A8H6WYJ2</accession>
<dbReference type="InterPro" id="IPR001810">
    <property type="entry name" value="F-box_dom"/>
</dbReference>
<feature type="domain" description="F-box" evidence="1">
    <location>
        <begin position="99"/>
        <end position="140"/>
    </location>
</feature>
<dbReference type="InterPro" id="IPR032675">
    <property type="entry name" value="LRR_dom_sf"/>
</dbReference>
<name>A0A8H6WYJ2_9AGAR</name>
<reference evidence="2" key="1">
    <citation type="submission" date="2020-05" db="EMBL/GenBank/DDBJ databases">
        <title>Mycena genomes resolve the evolution of fungal bioluminescence.</title>
        <authorList>
            <person name="Tsai I.J."/>
        </authorList>
    </citation>
    <scope>NUCLEOTIDE SEQUENCE</scope>
    <source>
        <strain evidence="2">CCC161011</strain>
    </source>
</reference>
<organism evidence="2 3">
    <name type="scientific">Mycena venus</name>
    <dbReference type="NCBI Taxonomy" id="2733690"/>
    <lineage>
        <taxon>Eukaryota</taxon>
        <taxon>Fungi</taxon>
        <taxon>Dikarya</taxon>
        <taxon>Basidiomycota</taxon>
        <taxon>Agaricomycotina</taxon>
        <taxon>Agaricomycetes</taxon>
        <taxon>Agaricomycetidae</taxon>
        <taxon>Agaricales</taxon>
        <taxon>Marasmiineae</taxon>
        <taxon>Mycenaceae</taxon>
        <taxon>Mycena</taxon>
    </lineage>
</organism>
<dbReference type="InterPro" id="IPR036047">
    <property type="entry name" value="F-box-like_dom_sf"/>
</dbReference>
<comment type="caution">
    <text evidence="2">The sequence shown here is derived from an EMBL/GenBank/DDBJ whole genome shotgun (WGS) entry which is preliminary data.</text>
</comment>
<dbReference type="Gene3D" id="3.80.10.10">
    <property type="entry name" value="Ribonuclease Inhibitor"/>
    <property type="match status" value="1"/>
</dbReference>
<sequence length="500" mass="55986">MAESIHLCPQCFTAFDPTESKLPPAPSVSVSRAVLESNDPPLESQIPILQDFVSMGRARMSGLNAKIAQFHSFLDDLRKESRGLAIEIRKHQGGLSPLRRLPTEILSFIFTFTDPWTVSAVCARWRVIVVSQPCFWTSIHYSDSGAFANLHTTHKFEAQLCRSGQWPLNVEFFADENADLAPGEVHILQTICKHAGRWETVSLSGPEELYRQLGRSIQGQLALLQDLKVDMVYDADEITSLDMFHDAPRLQRVSVNRGFWEFPVAMILPWSQLLRFGGSNSWDGHLHALLDATNLVDCALEITDTSAQRIPILLPCLFRLSLSDPTFLDCLETPVLLELYCGYASPVLPFLRRQACKLQKLVMWAMWEYDTPADTGDLIHIVDAAPAISNLALQPPLPDEFVRDLHSRPNMAPALEHISCALSTTDLSGSLDVQTNFVQGVESRWKSGRLKSVKVINPRFPPDLLDRMLVLQSLGLEFGGANHSIRWDAVPPELWIVSDQ</sequence>
<evidence type="ECO:0000313" key="2">
    <source>
        <dbReference type="EMBL" id="KAF7330935.1"/>
    </source>
</evidence>
<gene>
    <name evidence="2" type="ORF">MVEN_02433400</name>
</gene>
<dbReference type="SUPFAM" id="SSF81383">
    <property type="entry name" value="F-box domain"/>
    <property type="match status" value="1"/>
</dbReference>
<dbReference type="EMBL" id="JACAZI010000032">
    <property type="protein sequence ID" value="KAF7330935.1"/>
    <property type="molecule type" value="Genomic_DNA"/>
</dbReference>
<evidence type="ECO:0000313" key="3">
    <source>
        <dbReference type="Proteomes" id="UP000620124"/>
    </source>
</evidence>
<dbReference type="OrthoDB" id="3365698at2759"/>
<dbReference type="Pfam" id="PF12937">
    <property type="entry name" value="F-box-like"/>
    <property type="match status" value="1"/>
</dbReference>
<keyword evidence="3" id="KW-1185">Reference proteome</keyword>
<dbReference type="AlphaFoldDB" id="A0A8H6WYJ2"/>
<proteinExistence type="predicted"/>